<dbReference type="InterPro" id="IPR050468">
    <property type="entry name" value="Cuticle_Struct_Prot"/>
</dbReference>
<dbReference type="PROSITE" id="PS51155">
    <property type="entry name" value="CHIT_BIND_RR_2"/>
    <property type="match status" value="1"/>
</dbReference>
<feature type="chain" id="PRO_5005522614" evidence="3">
    <location>
        <begin position="17"/>
        <end position="107"/>
    </location>
</feature>
<evidence type="ECO:0000256" key="1">
    <source>
        <dbReference type="ARBA" id="ARBA00022460"/>
    </source>
</evidence>
<dbReference type="OrthoDB" id="7255276at2759"/>
<dbReference type="PANTHER" id="PTHR10380">
    <property type="entry name" value="CUTICLE PROTEIN"/>
    <property type="match status" value="1"/>
</dbReference>
<dbReference type="EMBL" id="GDHF01007828">
    <property type="protein sequence ID" value="JAI44486.1"/>
    <property type="molecule type" value="Transcribed_RNA"/>
</dbReference>
<organism evidence="4">
    <name type="scientific">Bactrocera latifrons</name>
    <name type="common">Malaysian fruit fly</name>
    <name type="synonym">Chaetodacus latifrons</name>
    <dbReference type="NCBI Taxonomy" id="174628"/>
    <lineage>
        <taxon>Eukaryota</taxon>
        <taxon>Metazoa</taxon>
        <taxon>Ecdysozoa</taxon>
        <taxon>Arthropoda</taxon>
        <taxon>Hexapoda</taxon>
        <taxon>Insecta</taxon>
        <taxon>Pterygota</taxon>
        <taxon>Neoptera</taxon>
        <taxon>Endopterygota</taxon>
        <taxon>Diptera</taxon>
        <taxon>Brachycera</taxon>
        <taxon>Muscomorpha</taxon>
        <taxon>Tephritoidea</taxon>
        <taxon>Tephritidae</taxon>
        <taxon>Bactrocera</taxon>
        <taxon>Bactrocera</taxon>
    </lineage>
</organism>
<keyword evidence="3" id="KW-0732">Signal</keyword>
<dbReference type="AlphaFoldDB" id="A0A0K8W061"/>
<dbReference type="GeneID" id="108971661"/>
<evidence type="ECO:0000256" key="3">
    <source>
        <dbReference type="SAM" id="SignalP"/>
    </source>
</evidence>
<sequence length="107" mass="11335">MKFVIVFAALFAVALAAPGNIDGEAQVLRFDSDVQPNGFNYAYETSNGISEQAQAKLLNEGSDAEAISVQGSYSFVADDGQTYTVNYIADENGFQPQGAHLPVAPEA</sequence>
<dbReference type="InterPro" id="IPR000618">
    <property type="entry name" value="Insect_cuticle"/>
</dbReference>
<feature type="signal peptide" evidence="3">
    <location>
        <begin position="1"/>
        <end position="16"/>
    </location>
</feature>
<accession>A0A0K8W061</accession>
<evidence type="ECO:0000256" key="2">
    <source>
        <dbReference type="PROSITE-ProRule" id="PRU00497"/>
    </source>
</evidence>
<dbReference type="PANTHER" id="PTHR10380:SF218">
    <property type="entry name" value="ADULT CUTICLE PROTEIN 65AA-RELATED"/>
    <property type="match status" value="1"/>
</dbReference>
<gene>
    <name evidence="4" type="primary">Lcp65Ag1_6</name>
    <name evidence="4" type="ORF">c2_g1_i7</name>
</gene>
<proteinExistence type="predicted"/>
<dbReference type="PROSITE" id="PS00233">
    <property type="entry name" value="CHIT_BIND_RR_1"/>
    <property type="match status" value="1"/>
</dbReference>
<evidence type="ECO:0000313" key="4">
    <source>
        <dbReference type="EMBL" id="JAI44486.1"/>
    </source>
</evidence>
<dbReference type="PRINTS" id="PR00947">
    <property type="entry name" value="CUTICLE"/>
</dbReference>
<dbReference type="GO" id="GO:0062129">
    <property type="term" value="C:chitin-based extracellular matrix"/>
    <property type="evidence" value="ECO:0007669"/>
    <property type="project" value="TreeGrafter"/>
</dbReference>
<dbReference type="Pfam" id="PF00379">
    <property type="entry name" value="Chitin_bind_4"/>
    <property type="match status" value="1"/>
</dbReference>
<reference evidence="4" key="1">
    <citation type="submission" date="2015-06" db="EMBL/GenBank/DDBJ databases">
        <authorList>
            <person name="Hoefler B.C."/>
            <person name="Straight P.D."/>
        </authorList>
    </citation>
    <scope>NUCLEOTIDE SEQUENCE</scope>
</reference>
<keyword evidence="1 2" id="KW-0193">Cuticle</keyword>
<dbReference type="GO" id="GO:0008010">
    <property type="term" value="F:structural constituent of chitin-based larval cuticle"/>
    <property type="evidence" value="ECO:0007669"/>
    <property type="project" value="TreeGrafter"/>
</dbReference>
<name>A0A0K8W061_BACLA</name>
<protein>
    <submittedName>
        <fullName evidence="4">Larval cuticle protein 8</fullName>
    </submittedName>
</protein>
<dbReference type="InterPro" id="IPR031311">
    <property type="entry name" value="CHIT_BIND_RR_consensus"/>
</dbReference>